<feature type="domain" description="Dilute" evidence="3">
    <location>
        <begin position="823"/>
        <end position="1163"/>
    </location>
</feature>
<feature type="repeat" description="ANK" evidence="1">
    <location>
        <begin position="655"/>
        <end position="687"/>
    </location>
</feature>
<evidence type="ECO:0000256" key="2">
    <source>
        <dbReference type="SAM" id="MobiDB-lite"/>
    </source>
</evidence>
<dbReference type="SMART" id="SM00248">
    <property type="entry name" value="ANK"/>
    <property type="match status" value="2"/>
</dbReference>
<evidence type="ECO:0000313" key="4">
    <source>
        <dbReference type="EMBL" id="TPX67169.1"/>
    </source>
</evidence>
<dbReference type="PROSITE" id="PS50297">
    <property type="entry name" value="ANK_REP_REGION"/>
    <property type="match status" value="2"/>
</dbReference>
<dbReference type="OrthoDB" id="2117958at2759"/>
<feature type="repeat" description="ANK" evidence="1">
    <location>
        <begin position="622"/>
        <end position="654"/>
    </location>
</feature>
<keyword evidence="5" id="KW-1185">Reference proteome</keyword>
<organism evidence="4 5">
    <name type="scientific">Chytriomyces confervae</name>
    <dbReference type="NCBI Taxonomy" id="246404"/>
    <lineage>
        <taxon>Eukaryota</taxon>
        <taxon>Fungi</taxon>
        <taxon>Fungi incertae sedis</taxon>
        <taxon>Chytridiomycota</taxon>
        <taxon>Chytridiomycota incertae sedis</taxon>
        <taxon>Chytridiomycetes</taxon>
        <taxon>Chytridiales</taxon>
        <taxon>Chytriomycetaceae</taxon>
        <taxon>Chytriomyces</taxon>
    </lineage>
</organism>
<gene>
    <name evidence="4" type="ORF">CcCBS67573_g07580</name>
</gene>
<name>A0A507ESE3_9FUNG</name>
<accession>A0A507ESE3</accession>
<dbReference type="SMART" id="SM01132">
    <property type="entry name" value="DIL"/>
    <property type="match status" value="1"/>
</dbReference>
<dbReference type="Pfam" id="PF01843">
    <property type="entry name" value="DIL"/>
    <property type="match status" value="1"/>
</dbReference>
<dbReference type="InterPro" id="IPR002710">
    <property type="entry name" value="Dilute_dom"/>
</dbReference>
<dbReference type="PANTHER" id="PTHR16027">
    <property type="entry name" value="DILUTE DOMAIN-CONTAINING PROTEIN YPR089W"/>
    <property type="match status" value="1"/>
</dbReference>
<dbReference type="Pfam" id="PF12796">
    <property type="entry name" value="Ank_2"/>
    <property type="match status" value="1"/>
</dbReference>
<keyword evidence="1" id="KW-0040">ANK repeat</keyword>
<dbReference type="InterPro" id="IPR002110">
    <property type="entry name" value="Ankyrin_rpt"/>
</dbReference>
<dbReference type="STRING" id="246404.A0A507ESE3"/>
<dbReference type="PANTHER" id="PTHR16027:SF6">
    <property type="entry name" value="DILUTE DOMAIN-CONTAINING PROTEIN"/>
    <property type="match status" value="1"/>
</dbReference>
<dbReference type="GO" id="GO:0051020">
    <property type="term" value="F:GTPase binding"/>
    <property type="evidence" value="ECO:0007669"/>
    <property type="project" value="TreeGrafter"/>
</dbReference>
<comment type="caution">
    <text evidence="4">The sequence shown here is derived from an EMBL/GenBank/DDBJ whole genome shotgun (WGS) entry which is preliminary data.</text>
</comment>
<evidence type="ECO:0000256" key="1">
    <source>
        <dbReference type="PROSITE-ProRule" id="PRU00023"/>
    </source>
</evidence>
<dbReference type="InterPro" id="IPR052072">
    <property type="entry name" value="Vascular_dev_regulator"/>
</dbReference>
<protein>
    <recommendedName>
        <fullName evidence="3">Dilute domain-containing protein</fullName>
    </recommendedName>
</protein>
<feature type="compositionally biased region" description="Low complexity" evidence="2">
    <location>
        <begin position="1"/>
        <end position="17"/>
    </location>
</feature>
<proteinExistence type="predicted"/>
<evidence type="ECO:0000259" key="3">
    <source>
        <dbReference type="PROSITE" id="PS51126"/>
    </source>
</evidence>
<evidence type="ECO:0000313" key="5">
    <source>
        <dbReference type="Proteomes" id="UP000320333"/>
    </source>
</evidence>
<dbReference type="AlphaFoldDB" id="A0A507ESE3"/>
<dbReference type="EMBL" id="QEAP01000408">
    <property type="protein sequence ID" value="TPX67169.1"/>
    <property type="molecule type" value="Genomic_DNA"/>
</dbReference>
<feature type="region of interest" description="Disordered" evidence="2">
    <location>
        <begin position="1"/>
        <end position="87"/>
    </location>
</feature>
<dbReference type="PROSITE" id="PS51126">
    <property type="entry name" value="DILUTE"/>
    <property type="match status" value="1"/>
</dbReference>
<dbReference type="PROSITE" id="PS50088">
    <property type="entry name" value="ANK_REPEAT"/>
    <property type="match status" value="2"/>
</dbReference>
<dbReference type="Proteomes" id="UP000320333">
    <property type="component" value="Unassembled WGS sequence"/>
</dbReference>
<reference evidence="4 5" key="1">
    <citation type="journal article" date="2019" name="Sci. Rep.">
        <title>Comparative genomics of chytrid fungi reveal insights into the obligate biotrophic and pathogenic lifestyle of Synchytrium endobioticum.</title>
        <authorList>
            <person name="van de Vossenberg B.T.L.H."/>
            <person name="Warris S."/>
            <person name="Nguyen H.D.T."/>
            <person name="van Gent-Pelzer M.P.E."/>
            <person name="Joly D.L."/>
            <person name="van de Geest H.C."/>
            <person name="Bonants P.J.M."/>
            <person name="Smith D.S."/>
            <person name="Levesque C.A."/>
            <person name="van der Lee T.A.J."/>
        </authorList>
    </citation>
    <scope>NUCLEOTIDE SEQUENCE [LARGE SCALE GENOMIC DNA]</scope>
    <source>
        <strain evidence="4 5">CBS 675.73</strain>
    </source>
</reference>
<dbReference type="SUPFAM" id="SSF48403">
    <property type="entry name" value="Ankyrin repeat"/>
    <property type="match status" value="1"/>
</dbReference>
<dbReference type="Gene3D" id="1.25.40.20">
    <property type="entry name" value="Ankyrin repeat-containing domain"/>
    <property type="match status" value="1"/>
</dbReference>
<dbReference type="InterPro" id="IPR036770">
    <property type="entry name" value="Ankyrin_rpt-contain_sf"/>
</dbReference>
<sequence length="1246" mass="138079">MKTATTATHPTATVKAKQQPPSAPQKTHKAAPPQPPTKPKKAAASNERSKGKAMAKQPLQKQPGIHESQPDDSPQNHVVLAPVPEKPKTPVQGTVQILFNHYHEYFPIKDGVLDGSLVDDKYAFSFVHKGDFQILLHDAETNSPIPKITSSRFSFMLEDGKIYRAEIEADAEEEKRLMSRPAGTGAYKAPVVVGGKGVNRASDLITQELKGMTREQLAEKGDRYKELIEAPVWMLHVEIRSSSKRISAHGGFPSHERTDCLSGSVGTRRVLIPALLPLSQTRTVILHAFGLTNETRLSSFHFRTHRFADSQFSILQEAALSKAPKQDELVPVTVLYKSVAAHARQVQCDAADSIFSLYAPECFVRHSHPHERFDATANLFAVSDFQDTITNNSNNNNFRFFENTRNLDAWKIGQVICGQTNDAAPLPFQRISEINKTLTSWHDTKNNSTSDETALLLQAQISKWSDTTGNVAVMEANLFRMFQAKKMWLLDIRKRFLERTLVREICGVAVGRGCGWREVGGAACVECSPCSVDKEEDEYADDGGCFRQTIFEEMSMDSKTDTLVAVSPTGALSPLSPQQQQHNTHSDPEVEAFMRAASNGNMDGIRDSIKTGFPGVDVVDADGLSALLHASVWGHMNVAQLLVSGGATIDARDPKGWTPLMWACSNGHRDLAAYLLGVGASKDVRSNTQKSVWDVSKYAPNREDILPLLGENPAARPPSRSSLNHSIDDATYTANDELTDDDDESEPEFLSVAFDWKSCRFDQMIVFDEDNVDHILHLAMSDLRKRVGDTIDTQQVVPPVVAANIIFLCARYAHYVNPPEVLERFFEKTFAVIHSETQSNQDSLRILALWISNCHHLVYYLKRDEGLRSASYQYQASFSEVVNDLYEQLIASIRKAMLPLMEGGIVAYTNTDEPVKSPHVQMESILGVFSGTGKRNNSVMRRTGGILSSVGLSSQASPTSVKPGFFSRRTISTQSMKTAAQMNPGSLVKFFGSVRDMLSTSNLHCSIIHQLFKQVFRILNAELFNRIISSSDLLSRSKATRISNNLSVLIDWLQDNDEMTAAEQELAKRMSLLSLTSIGSQAPAVLPYAALFKLLTPTMQLLHFTKVITSTESLFDYLSLKSNGAAVLTIPQVRRAMSSYHFEVGEPNFADDVEDFVVREWEEYLAAAKAKARQNGDDDDDDGIDELDRSSKGKKEELLDCSIIAPLQVPTFNAFAEDIDSIWRVSGMLMEPVVPSEILEVLDGVR</sequence>